<dbReference type="Pfam" id="PF03975">
    <property type="entry name" value="CheD"/>
    <property type="match status" value="1"/>
</dbReference>
<dbReference type="Proteomes" id="UP000465601">
    <property type="component" value="Unassembled WGS sequence"/>
</dbReference>
<dbReference type="GO" id="GO:0006935">
    <property type="term" value="P:chemotaxis"/>
    <property type="evidence" value="ECO:0007669"/>
    <property type="project" value="UniProtKB-UniRule"/>
</dbReference>
<dbReference type="InterPro" id="IPR038592">
    <property type="entry name" value="CheD-like_sf"/>
</dbReference>
<organism evidence="4 5">
    <name type="scientific">Alkaliphilus serpentinus</name>
    <dbReference type="NCBI Taxonomy" id="1482731"/>
    <lineage>
        <taxon>Bacteria</taxon>
        <taxon>Bacillati</taxon>
        <taxon>Bacillota</taxon>
        <taxon>Clostridia</taxon>
        <taxon>Peptostreptococcales</taxon>
        <taxon>Natronincolaceae</taxon>
        <taxon>Alkaliphilus</taxon>
    </lineage>
</organism>
<evidence type="ECO:0000313" key="4">
    <source>
        <dbReference type="EMBL" id="KAB3531359.1"/>
    </source>
</evidence>
<comment type="function">
    <text evidence="3">Probably deamidates glutamine residues to glutamate on methyl-accepting chemotaxis receptors (MCPs), playing an important role in chemotaxis.</text>
</comment>
<dbReference type="GO" id="GO:0050568">
    <property type="term" value="F:protein-glutamine glutaminase activity"/>
    <property type="evidence" value="ECO:0007669"/>
    <property type="project" value="UniProtKB-UniRule"/>
</dbReference>
<dbReference type="HAMAP" id="MF_01440">
    <property type="entry name" value="CheD"/>
    <property type="match status" value="1"/>
</dbReference>
<comment type="caution">
    <text evidence="4">The sequence shown here is derived from an EMBL/GenBank/DDBJ whole genome shotgun (WGS) entry which is preliminary data.</text>
</comment>
<comment type="similarity">
    <text evidence="3">Belongs to the CheD family.</text>
</comment>
<dbReference type="CDD" id="cd16352">
    <property type="entry name" value="CheD"/>
    <property type="match status" value="1"/>
</dbReference>
<dbReference type="PANTHER" id="PTHR35147:SF1">
    <property type="entry name" value="CHEMORECEPTOR GLUTAMINE DEAMIDASE CHED-RELATED"/>
    <property type="match status" value="1"/>
</dbReference>
<dbReference type="AlphaFoldDB" id="A0A833HPU7"/>
<keyword evidence="5" id="KW-1185">Reference proteome</keyword>
<dbReference type="Gene3D" id="3.30.1330.200">
    <property type="match status" value="1"/>
</dbReference>
<keyword evidence="1 3" id="KW-0145">Chemotaxis</keyword>
<dbReference type="EC" id="3.5.1.44" evidence="3"/>
<evidence type="ECO:0000256" key="1">
    <source>
        <dbReference type="ARBA" id="ARBA00022500"/>
    </source>
</evidence>
<dbReference type="InterPro" id="IPR011324">
    <property type="entry name" value="Cytotoxic_necrot_fac-like_cat"/>
</dbReference>
<evidence type="ECO:0000256" key="2">
    <source>
        <dbReference type="ARBA" id="ARBA00022801"/>
    </source>
</evidence>
<name>A0A833HPU7_9FIRM</name>
<comment type="catalytic activity">
    <reaction evidence="3">
        <text>L-glutaminyl-[protein] + H2O = L-glutamyl-[protein] + NH4(+)</text>
        <dbReference type="Rhea" id="RHEA:16441"/>
        <dbReference type="Rhea" id="RHEA-COMP:10207"/>
        <dbReference type="Rhea" id="RHEA-COMP:10208"/>
        <dbReference type="ChEBI" id="CHEBI:15377"/>
        <dbReference type="ChEBI" id="CHEBI:28938"/>
        <dbReference type="ChEBI" id="CHEBI:29973"/>
        <dbReference type="ChEBI" id="CHEBI:30011"/>
        <dbReference type="EC" id="3.5.1.44"/>
    </reaction>
</comment>
<dbReference type="InterPro" id="IPR005659">
    <property type="entry name" value="Chemorcpt_Glu_NH3ase_CheD"/>
</dbReference>
<evidence type="ECO:0000313" key="5">
    <source>
        <dbReference type="Proteomes" id="UP000465601"/>
    </source>
</evidence>
<sequence>MQRVIKVGMADLKVVIEPDVLTTLGLGSCVGIALYDKYKKIAGLAHIMLPSSQQIKNNSNPAKFADTAIELLIQEMLNQGAVLSRISAKIAGGSQMFSFGNNGSDLMKIGYRNTVATKEILAASKIPILSEDTGGNHGRTIEFYSETGDLLVKTIGHGVKTI</sequence>
<dbReference type="EMBL" id="WBZB01000013">
    <property type="protein sequence ID" value="KAB3531359.1"/>
    <property type="molecule type" value="Genomic_DNA"/>
</dbReference>
<keyword evidence="2 3" id="KW-0378">Hydrolase</keyword>
<dbReference type="RefSeq" id="WP_151865085.1">
    <property type="nucleotide sequence ID" value="NZ_WBZB01000013.1"/>
</dbReference>
<protein>
    <recommendedName>
        <fullName evidence="3">Probable chemoreceptor glutamine deamidase CheD</fullName>
        <ecNumber evidence="3">3.5.1.44</ecNumber>
    </recommendedName>
</protein>
<proteinExistence type="inferred from homology"/>
<dbReference type="PANTHER" id="PTHR35147">
    <property type="entry name" value="CHEMORECEPTOR GLUTAMINE DEAMIDASE CHED-RELATED"/>
    <property type="match status" value="1"/>
</dbReference>
<accession>A0A833HPU7</accession>
<gene>
    <name evidence="3" type="primary">cheD</name>
    <name evidence="4" type="ORF">F8153_04050</name>
</gene>
<evidence type="ECO:0000256" key="3">
    <source>
        <dbReference type="HAMAP-Rule" id="MF_01440"/>
    </source>
</evidence>
<reference evidence="4 5" key="1">
    <citation type="submission" date="2019-10" db="EMBL/GenBank/DDBJ databases">
        <title>Alkaliphilus serpentinus sp. nov. and Alkaliphilus pronyensis sp. nov., two novel anaerobic alkaliphilic species isolated from the serpentinized-hosted hydrothermal field of the Prony Bay (New Caledonia).</title>
        <authorList>
            <person name="Postec A."/>
        </authorList>
    </citation>
    <scope>NUCLEOTIDE SEQUENCE [LARGE SCALE GENOMIC DNA]</scope>
    <source>
        <strain evidence="4 5">LacT</strain>
    </source>
</reference>
<dbReference type="OrthoDB" id="9807202at2"/>
<dbReference type="SUPFAM" id="SSF64438">
    <property type="entry name" value="CNF1/YfiH-like putative cysteine hydrolases"/>
    <property type="match status" value="1"/>
</dbReference>